<dbReference type="STRING" id="927083.DB32_000459"/>
<evidence type="ECO:0000313" key="3">
    <source>
        <dbReference type="EMBL" id="AKF03310.1"/>
    </source>
</evidence>
<dbReference type="OrthoDB" id="9768004at2"/>
<proteinExistence type="predicted"/>
<evidence type="ECO:0000313" key="4">
    <source>
        <dbReference type="Proteomes" id="UP000034883"/>
    </source>
</evidence>
<name>A0A0F6YG12_9BACT</name>
<dbReference type="Gene3D" id="3.90.1580.10">
    <property type="entry name" value="paralog of FGE (formylglycine-generating enzyme)"/>
    <property type="match status" value="1"/>
</dbReference>
<dbReference type="InterPro" id="IPR051043">
    <property type="entry name" value="Sulfatase_Mod_Factor_Kinase"/>
</dbReference>
<feature type="compositionally biased region" description="Polar residues" evidence="1">
    <location>
        <begin position="273"/>
        <end position="283"/>
    </location>
</feature>
<dbReference type="PANTHER" id="PTHR23150">
    <property type="entry name" value="SULFATASE MODIFYING FACTOR 1, 2"/>
    <property type="match status" value="1"/>
</dbReference>
<evidence type="ECO:0000259" key="2">
    <source>
        <dbReference type="Pfam" id="PF03781"/>
    </source>
</evidence>
<feature type="domain" description="Sulfatase-modifying factor enzyme-like" evidence="2">
    <location>
        <begin position="412"/>
        <end position="649"/>
    </location>
</feature>
<organism evidence="3 4">
    <name type="scientific">Sandaracinus amylolyticus</name>
    <dbReference type="NCBI Taxonomy" id="927083"/>
    <lineage>
        <taxon>Bacteria</taxon>
        <taxon>Pseudomonadati</taxon>
        <taxon>Myxococcota</taxon>
        <taxon>Polyangia</taxon>
        <taxon>Polyangiales</taxon>
        <taxon>Sandaracinaceae</taxon>
        <taxon>Sandaracinus</taxon>
    </lineage>
</organism>
<dbReference type="PANTHER" id="PTHR23150:SF19">
    <property type="entry name" value="FORMYLGLYCINE-GENERATING ENZYME"/>
    <property type="match status" value="1"/>
</dbReference>
<accession>A0A0F6YG12</accession>
<dbReference type="InterPro" id="IPR016187">
    <property type="entry name" value="CTDL_fold"/>
</dbReference>
<sequence length="652" mass="69832">MRARWRPMTWRVSARCTRRAGARSTPTATPARVAWMGRACRRVPLRDAQSDSRAAPWAAFPIPAHRAANVAMRAVLPRSPDARWANPVERRTSVAPGGARPTATAQLRAATECPALPIGSAPRRVSRASRLQESSATRAACRAIVTHDSAWSAARLRPAPMAALPTAIARVATPASSWKALASVRRREVADAQSRCRRERPRRASGCSGPSFLLRGMARVDSRGGGPTGDPSMPDGRGWWLLLACAFSSACGGESFELDASSGDGGEAHGNDASDSGGSTECSTPGELRTTGCGRCGAGTMTQLCSAERIWRDQGVCSSDEECVPGSTETAQNELCGISTRSCDEHCTWREWQLETPDGECVAGTERMTSSPSCTGGLAIAQRCTSTCAWQDISDRCVDPCGDLPRSSPRGHEEICIPGGPFVRGHPEVPSASTVSTVEISSFYIDQFPVTNARYRACVAAGGCTAPLTSTGLISYEDVSRGAHPVQGVTWDQASAFCAWDGARRLPTEAEYEKAARGPAPRSQRYTWDVDEFRCSVLPSLGCPGYSVPAGRAPYVDAEVGSMPESRSSYGVEMLIGAAYHWTADWYSETYYDDPSSREIDPQGPATGSARVVRGSSRNHGSYGQHHVSQRQGRPPGEPREPTTFRCVRTAP</sequence>
<dbReference type="EMBL" id="CP011125">
    <property type="protein sequence ID" value="AKF03310.1"/>
    <property type="molecule type" value="Genomic_DNA"/>
</dbReference>
<dbReference type="Pfam" id="PF03781">
    <property type="entry name" value="FGE-sulfatase"/>
    <property type="match status" value="1"/>
</dbReference>
<evidence type="ECO:0000256" key="1">
    <source>
        <dbReference type="SAM" id="MobiDB-lite"/>
    </source>
</evidence>
<dbReference type="InterPro" id="IPR005532">
    <property type="entry name" value="SUMF_dom"/>
</dbReference>
<feature type="region of interest" description="Disordered" evidence="1">
    <location>
        <begin position="593"/>
        <end position="652"/>
    </location>
</feature>
<dbReference type="GO" id="GO:0120147">
    <property type="term" value="F:formylglycine-generating oxidase activity"/>
    <property type="evidence" value="ECO:0007669"/>
    <property type="project" value="TreeGrafter"/>
</dbReference>
<protein>
    <submittedName>
        <fullName evidence="3">Sulfatase modifying factor 1</fullName>
    </submittedName>
</protein>
<gene>
    <name evidence="3" type="ORF">DB32_000459</name>
</gene>
<dbReference type="AlphaFoldDB" id="A0A0F6YG12"/>
<dbReference type="KEGG" id="samy:DB32_000459"/>
<reference evidence="3 4" key="1">
    <citation type="submission" date="2015-03" db="EMBL/GenBank/DDBJ databases">
        <title>Genome assembly of Sandaracinus amylolyticus DSM 53668.</title>
        <authorList>
            <person name="Sharma G."/>
            <person name="Subramanian S."/>
        </authorList>
    </citation>
    <scope>NUCLEOTIDE SEQUENCE [LARGE SCALE GENOMIC DNA]</scope>
    <source>
        <strain evidence="3 4">DSM 53668</strain>
    </source>
</reference>
<dbReference type="InterPro" id="IPR042095">
    <property type="entry name" value="SUMF_sf"/>
</dbReference>
<keyword evidence="4" id="KW-1185">Reference proteome</keyword>
<dbReference type="Proteomes" id="UP000034883">
    <property type="component" value="Chromosome"/>
</dbReference>
<dbReference type="SUPFAM" id="SSF56436">
    <property type="entry name" value="C-type lectin-like"/>
    <property type="match status" value="1"/>
</dbReference>
<feature type="region of interest" description="Disordered" evidence="1">
    <location>
        <begin position="258"/>
        <end position="286"/>
    </location>
</feature>